<accession>A0AAV4F592</accession>
<protein>
    <recommendedName>
        <fullName evidence="3">PDZ domain-containing protein</fullName>
    </recommendedName>
</protein>
<organism evidence="1 2">
    <name type="scientific">Elysia marginata</name>
    <dbReference type="NCBI Taxonomy" id="1093978"/>
    <lineage>
        <taxon>Eukaryota</taxon>
        <taxon>Metazoa</taxon>
        <taxon>Spiralia</taxon>
        <taxon>Lophotrochozoa</taxon>
        <taxon>Mollusca</taxon>
        <taxon>Gastropoda</taxon>
        <taxon>Heterobranchia</taxon>
        <taxon>Euthyneura</taxon>
        <taxon>Panpulmonata</taxon>
        <taxon>Sacoglossa</taxon>
        <taxon>Placobranchoidea</taxon>
        <taxon>Plakobranchidae</taxon>
        <taxon>Elysia</taxon>
    </lineage>
</organism>
<proteinExistence type="predicted"/>
<dbReference type="AlphaFoldDB" id="A0AAV4F592"/>
<evidence type="ECO:0000313" key="1">
    <source>
        <dbReference type="EMBL" id="GFR67915.1"/>
    </source>
</evidence>
<keyword evidence="2" id="KW-1185">Reference proteome</keyword>
<sequence length="77" mass="8438">MDLLSEPAGSSLVVSPKSSLPRRAIVEPIHHINDKPVNTEDQILLVSDRLLEAAAGTELNELLQDREDLSLSQVPVR</sequence>
<evidence type="ECO:0008006" key="3">
    <source>
        <dbReference type="Google" id="ProtNLM"/>
    </source>
</evidence>
<evidence type="ECO:0000313" key="2">
    <source>
        <dbReference type="Proteomes" id="UP000762676"/>
    </source>
</evidence>
<reference evidence="1 2" key="1">
    <citation type="journal article" date="2021" name="Elife">
        <title>Chloroplast acquisition without the gene transfer in kleptoplastic sea slugs, Plakobranchus ocellatus.</title>
        <authorList>
            <person name="Maeda T."/>
            <person name="Takahashi S."/>
            <person name="Yoshida T."/>
            <person name="Shimamura S."/>
            <person name="Takaki Y."/>
            <person name="Nagai Y."/>
            <person name="Toyoda A."/>
            <person name="Suzuki Y."/>
            <person name="Arimoto A."/>
            <person name="Ishii H."/>
            <person name="Satoh N."/>
            <person name="Nishiyama T."/>
            <person name="Hasebe M."/>
            <person name="Maruyama T."/>
            <person name="Minagawa J."/>
            <person name="Obokata J."/>
            <person name="Shigenobu S."/>
        </authorList>
    </citation>
    <scope>NUCLEOTIDE SEQUENCE [LARGE SCALE GENOMIC DNA]</scope>
</reference>
<comment type="caution">
    <text evidence="1">The sequence shown here is derived from an EMBL/GenBank/DDBJ whole genome shotgun (WGS) entry which is preliminary data.</text>
</comment>
<gene>
    <name evidence="1" type="ORF">ElyMa_002010700</name>
</gene>
<dbReference type="EMBL" id="BMAT01004082">
    <property type="protein sequence ID" value="GFR67915.1"/>
    <property type="molecule type" value="Genomic_DNA"/>
</dbReference>
<dbReference type="Proteomes" id="UP000762676">
    <property type="component" value="Unassembled WGS sequence"/>
</dbReference>
<name>A0AAV4F592_9GAST</name>